<gene>
    <name evidence="2" type="ORF">GIL414_LOCUS62070</name>
</gene>
<dbReference type="EMBL" id="CAJOBJ010247502">
    <property type="protein sequence ID" value="CAF5087841.1"/>
    <property type="molecule type" value="Genomic_DNA"/>
</dbReference>
<feature type="non-terminal residue" evidence="2">
    <location>
        <position position="67"/>
    </location>
</feature>
<feature type="non-terminal residue" evidence="2">
    <location>
        <position position="1"/>
    </location>
</feature>
<feature type="region of interest" description="Disordered" evidence="1">
    <location>
        <begin position="47"/>
        <end position="67"/>
    </location>
</feature>
<evidence type="ECO:0000313" key="3">
    <source>
        <dbReference type="Proteomes" id="UP000681720"/>
    </source>
</evidence>
<organism evidence="2 3">
    <name type="scientific">Rotaria magnacalcarata</name>
    <dbReference type="NCBI Taxonomy" id="392030"/>
    <lineage>
        <taxon>Eukaryota</taxon>
        <taxon>Metazoa</taxon>
        <taxon>Spiralia</taxon>
        <taxon>Gnathifera</taxon>
        <taxon>Rotifera</taxon>
        <taxon>Eurotatoria</taxon>
        <taxon>Bdelloidea</taxon>
        <taxon>Philodinida</taxon>
        <taxon>Philodinidae</taxon>
        <taxon>Rotaria</taxon>
    </lineage>
</organism>
<dbReference type="AlphaFoldDB" id="A0A8S3EV35"/>
<accession>A0A8S3EV35</accession>
<protein>
    <submittedName>
        <fullName evidence="2">Uncharacterized protein</fullName>
    </submittedName>
</protein>
<proteinExistence type="predicted"/>
<sequence>QETIPTQVLEEAAKPIEVKSIAEVEQPKPKNVLGEKSETVDVKKIEVAQPSHAPDGKSQPVEGTQIE</sequence>
<name>A0A8S3EV35_9BILA</name>
<dbReference type="Proteomes" id="UP000681720">
    <property type="component" value="Unassembled WGS sequence"/>
</dbReference>
<evidence type="ECO:0000256" key="1">
    <source>
        <dbReference type="SAM" id="MobiDB-lite"/>
    </source>
</evidence>
<comment type="caution">
    <text evidence="2">The sequence shown here is derived from an EMBL/GenBank/DDBJ whole genome shotgun (WGS) entry which is preliminary data.</text>
</comment>
<reference evidence="2" key="1">
    <citation type="submission" date="2021-02" db="EMBL/GenBank/DDBJ databases">
        <authorList>
            <person name="Nowell W R."/>
        </authorList>
    </citation>
    <scope>NUCLEOTIDE SEQUENCE</scope>
</reference>
<evidence type="ECO:0000313" key="2">
    <source>
        <dbReference type="EMBL" id="CAF5087841.1"/>
    </source>
</evidence>